<name>A0ABQ9DTL8_9PASS</name>
<gene>
    <name evidence="1" type="ORF">WISP_18146</name>
</gene>
<dbReference type="Proteomes" id="UP001145742">
    <property type="component" value="Unassembled WGS sequence"/>
</dbReference>
<dbReference type="SUPFAM" id="SSF56219">
    <property type="entry name" value="DNase I-like"/>
    <property type="match status" value="1"/>
</dbReference>
<dbReference type="PANTHER" id="PTHR33332">
    <property type="entry name" value="REVERSE TRANSCRIPTASE DOMAIN-CONTAINING PROTEIN"/>
    <property type="match status" value="1"/>
</dbReference>
<dbReference type="InterPro" id="IPR036691">
    <property type="entry name" value="Endo/exonu/phosph_ase_sf"/>
</dbReference>
<reference evidence="1" key="1">
    <citation type="submission" date="2019-10" db="EMBL/GenBank/DDBJ databases">
        <authorList>
            <person name="Soares A.E.R."/>
            <person name="Aleixo A."/>
            <person name="Schneider P."/>
            <person name="Miyaki C.Y."/>
            <person name="Schneider M.P."/>
            <person name="Mello C."/>
            <person name="Vasconcelos A.T.R."/>
        </authorList>
    </citation>
    <scope>NUCLEOTIDE SEQUENCE</scope>
    <source>
        <tissue evidence="1">Muscle</tissue>
    </source>
</reference>
<proteinExistence type="predicted"/>
<dbReference type="Gene3D" id="3.60.10.10">
    <property type="entry name" value="Endonuclease/exonuclease/phosphatase"/>
    <property type="match status" value="1"/>
</dbReference>
<comment type="caution">
    <text evidence="1">The sequence shown here is derived from an EMBL/GenBank/DDBJ whole genome shotgun (WGS) entry which is preliminary data.</text>
</comment>
<protein>
    <submittedName>
        <fullName evidence="1">Uncharacterized protein</fullName>
    </submittedName>
</protein>
<evidence type="ECO:0000313" key="2">
    <source>
        <dbReference type="Proteomes" id="UP001145742"/>
    </source>
</evidence>
<dbReference type="EMBL" id="WHWB01032295">
    <property type="protein sequence ID" value="KAJ7426178.1"/>
    <property type="molecule type" value="Genomic_DNA"/>
</dbReference>
<accession>A0ABQ9DTL8</accession>
<organism evidence="1 2">
    <name type="scientific">Willisornis vidua</name>
    <name type="common">Xingu scale-backed antbird</name>
    <dbReference type="NCBI Taxonomy" id="1566151"/>
    <lineage>
        <taxon>Eukaryota</taxon>
        <taxon>Metazoa</taxon>
        <taxon>Chordata</taxon>
        <taxon>Craniata</taxon>
        <taxon>Vertebrata</taxon>
        <taxon>Euteleostomi</taxon>
        <taxon>Archelosauria</taxon>
        <taxon>Archosauria</taxon>
        <taxon>Dinosauria</taxon>
        <taxon>Saurischia</taxon>
        <taxon>Theropoda</taxon>
        <taxon>Coelurosauria</taxon>
        <taxon>Aves</taxon>
        <taxon>Neognathae</taxon>
        <taxon>Neoaves</taxon>
        <taxon>Telluraves</taxon>
        <taxon>Australaves</taxon>
        <taxon>Passeriformes</taxon>
        <taxon>Thamnophilidae</taxon>
        <taxon>Willisornis</taxon>
    </lineage>
</organism>
<keyword evidence="2" id="KW-1185">Reference proteome</keyword>
<evidence type="ECO:0000313" key="1">
    <source>
        <dbReference type="EMBL" id="KAJ7426178.1"/>
    </source>
</evidence>
<sequence>MSVLEVKSQSNCIYTNAHSMGNKEEELEALMQQEICDVVAVTEMWWDDWRNWSAAMHSYKFFRSDRLNMHQQCAQVTKRANGILACIRNGVASRTRKVIVSLYLAQVRLNLKYCVQFWTTYFKKDIEVLKQVQRRTGGPGKRKGNQI</sequence>